<evidence type="ECO:0000313" key="2">
    <source>
        <dbReference type="EMBL" id="CDF86217.1"/>
    </source>
</evidence>
<name>A0A024HNW3_PSEKB</name>
<feature type="transmembrane region" description="Helical" evidence="1">
    <location>
        <begin position="121"/>
        <end position="140"/>
    </location>
</feature>
<feature type="transmembrane region" description="Helical" evidence="1">
    <location>
        <begin position="63"/>
        <end position="81"/>
    </location>
</feature>
<keyword evidence="3" id="KW-1185">Reference proteome</keyword>
<protein>
    <submittedName>
        <fullName evidence="2">Hypothetical membrane protein</fullName>
    </submittedName>
</protein>
<accession>A0A024HNW3</accession>
<keyword evidence="1" id="KW-1133">Transmembrane helix</keyword>
<dbReference type="STRING" id="1301098.PKB_4897"/>
<gene>
    <name evidence="2" type="ORF">PKB_4897</name>
</gene>
<dbReference type="EMBL" id="HG322950">
    <property type="protein sequence ID" value="CDF86217.1"/>
    <property type="molecule type" value="Genomic_DNA"/>
</dbReference>
<sequence length="187" mass="19451">MLAVFCELVLFGACAWVAWGCTRRCQGWAVLGFVFLGVAALLGALAYAGVAAVGEPHHWLSTAAGRVALLLIAFAGGIGRWRVFGLLLAGLAMSLLPDQLVLVGNLAALLAIAWKGRSARWPFAVAGVVLFASAGLLIGTHGEWLGMARLDLFHLCLVAAVLTWGAAGIGEGRLAGRSARPELARGH</sequence>
<dbReference type="KEGG" id="pkc:PKB_4897"/>
<dbReference type="Proteomes" id="UP000025241">
    <property type="component" value="Chromosome I"/>
</dbReference>
<dbReference type="RefSeq" id="WP_043255180.1">
    <property type="nucleotide sequence ID" value="NZ_HG322950.1"/>
</dbReference>
<dbReference type="HOGENOM" id="CLU_1433365_0_0_6"/>
<dbReference type="OrthoDB" id="6888951at2"/>
<feature type="transmembrane region" description="Helical" evidence="1">
    <location>
        <begin position="87"/>
        <end position="114"/>
    </location>
</feature>
<dbReference type="PATRIC" id="fig|1301098.3.peg.4884"/>
<proteinExistence type="predicted"/>
<reference evidence="2 3" key="2">
    <citation type="submission" date="2014-05" db="EMBL/GenBank/DDBJ databases">
        <title>Genome sequence of the 3-chlorobenzoate degrading bacterium Pseudomonas knackmussii B13 shows multiple evidence for horizontal gene transfer.</title>
        <authorList>
            <person name="Miyazaki R."/>
            <person name="Bertelli C."/>
            <person name="Falquet L."/>
            <person name="Robinson-Rechavi M."/>
            <person name="Gharib W."/>
            <person name="Roy S."/>
            <person name="Van der Meer J.R."/>
        </authorList>
    </citation>
    <scope>NUCLEOTIDE SEQUENCE [LARGE SCALE GENOMIC DNA]</scope>
    <source>
        <strain evidence="2 3">B13</strain>
    </source>
</reference>
<keyword evidence="1" id="KW-0812">Transmembrane</keyword>
<feature type="transmembrane region" description="Helical" evidence="1">
    <location>
        <begin position="30"/>
        <end position="51"/>
    </location>
</feature>
<evidence type="ECO:0000313" key="3">
    <source>
        <dbReference type="Proteomes" id="UP000025241"/>
    </source>
</evidence>
<keyword evidence="1" id="KW-0472">Membrane</keyword>
<reference evidence="2 3" key="1">
    <citation type="submission" date="2013-03" db="EMBL/GenBank/DDBJ databases">
        <authorList>
            <person name="Linke B."/>
        </authorList>
    </citation>
    <scope>NUCLEOTIDE SEQUENCE [LARGE SCALE GENOMIC DNA]</scope>
    <source>
        <strain evidence="2 3">B13</strain>
    </source>
</reference>
<dbReference type="AlphaFoldDB" id="A0A024HNW3"/>
<evidence type="ECO:0000256" key="1">
    <source>
        <dbReference type="SAM" id="Phobius"/>
    </source>
</evidence>
<organism evidence="2 3">
    <name type="scientific">Pseudomonas knackmussii (strain DSM 6978 / CCUG 54928 / LMG 23759 / B13)</name>
    <dbReference type="NCBI Taxonomy" id="1301098"/>
    <lineage>
        <taxon>Bacteria</taxon>
        <taxon>Pseudomonadati</taxon>
        <taxon>Pseudomonadota</taxon>
        <taxon>Gammaproteobacteria</taxon>
        <taxon>Pseudomonadales</taxon>
        <taxon>Pseudomonadaceae</taxon>
        <taxon>Pseudomonas</taxon>
    </lineage>
</organism>
<feature type="transmembrane region" description="Helical" evidence="1">
    <location>
        <begin position="152"/>
        <end position="170"/>
    </location>
</feature>